<keyword evidence="2 4" id="KW-0238">DNA-binding</keyword>
<evidence type="ECO:0000259" key="5">
    <source>
        <dbReference type="PROSITE" id="PS50977"/>
    </source>
</evidence>
<proteinExistence type="predicted"/>
<dbReference type="PROSITE" id="PS50977">
    <property type="entry name" value="HTH_TETR_2"/>
    <property type="match status" value="1"/>
</dbReference>
<evidence type="ECO:0000256" key="4">
    <source>
        <dbReference type="PROSITE-ProRule" id="PRU00335"/>
    </source>
</evidence>
<name>A0ABU9BUT1_9BURK</name>
<comment type="caution">
    <text evidence="6">The sequence shown here is derived from an EMBL/GenBank/DDBJ whole genome shotgun (WGS) entry which is preliminary data.</text>
</comment>
<dbReference type="Pfam" id="PF13305">
    <property type="entry name" value="TetR_C_33"/>
    <property type="match status" value="1"/>
</dbReference>
<dbReference type="InterPro" id="IPR009057">
    <property type="entry name" value="Homeodomain-like_sf"/>
</dbReference>
<evidence type="ECO:0000256" key="3">
    <source>
        <dbReference type="ARBA" id="ARBA00023163"/>
    </source>
</evidence>
<dbReference type="EMBL" id="JBBUTG010000011">
    <property type="protein sequence ID" value="MEK8032612.1"/>
    <property type="molecule type" value="Genomic_DNA"/>
</dbReference>
<dbReference type="Pfam" id="PF00440">
    <property type="entry name" value="TetR_N"/>
    <property type="match status" value="1"/>
</dbReference>
<keyword evidence="7" id="KW-1185">Reference proteome</keyword>
<dbReference type="PRINTS" id="PR00455">
    <property type="entry name" value="HTHTETR"/>
</dbReference>
<evidence type="ECO:0000256" key="2">
    <source>
        <dbReference type="ARBA" id="ARBA00023125"/>
    </source>
</evidence>
<dbReference type="Proteomes" id="UP001371218">
    <property type="component" value="Unassembled WGS sequence"/>
</dbReference>
<dbReference type="SUPFAM" id="SSF48498">
    <property type="entry name" value="Tetracyclin repressor-like, C-terminal domain"/>
    <property type="match status" value="1"/>
</dbReference>
<dbReference type="InterPro" id="IPR025996">
    <property type="entry name" value="MT1864/Rv1816-like_C"/>
</dbReference>
<organism evidence="6 7">
    <name type="scientific">Ideonella lacteola</name>
    <dbReference type="NCBI Taxonomy" id="2984193"/>
    <lineage>
        <taxon>Bacteria</taxon>
        <taxon>Pseudomonadati</taxon>
        <taxon>Pseudomonadota</taxon>
        <taxon>Betaproteobacteria</taxon>
        <taxon>Burkholderiales</taxon>
        <taxon>Sphaerotilaceae</taxon>
        <taxon>Ideonella</taxon>
    </lineage>
</organism>
<gene>
    <name evidence="6" type="ORF">AACH06_17465</name>
</gene>
<dbReference type="PANTHER" id="PTHR30055">
    <property type="entry name" value="HTH-TYPE TRANSCRIPTIONAL REGULATOR RUTR"/>
    <property type="match status" value="1"/>
</dbReference>
<sequence>MPTPPPRPAEDTYHHGALRQALIDAAETLLAQHGLEAFTLRECARRAGVSHAAPAHHFGDARGLLSACAANGLDRLADTMEGYVSLAPDADPTARLRAVGQAYIDFALSNRALFQLMFRRDRLDPGHEALRRAGQRVGDLLRSAIDALLAQRQLPADERGRRILLAWSVVHGYVTLVLEQQTGELFGLDAERGQAASEMGGELLQLVMAGLGHPRE</sequence>
<evidence type="ECO:0000313" key="6">
    <source>
        <dbReference type="EMBL" id="MEK8032612.1"/>
    </source>
</evidence>
<evidence type="ECO:0000313" key="7">
    <source>
        <dbReference type="Proteomes" id="UP001371218"/>
    </source>
</evidence>
<dbReference type="SUPFAM" id="SSF46689">
    <property type="entry name" value="Homeodomain-like"/>
    <property type="match status" value="1"/>
</dbReference>
<dbReference type="Gene3D" id="1.10.357.10">
    <property type="entry name" value="Tetracycline Repressor, domain 2"/>
    <property type="match status" value="1"/>
</dbReference>
<keyword evidence="1" id="KW-0805">Transcription regulation</keyword>
<dbReference type="InterPro" id="IPR036271">
    <property type="entry name" value="Tet_transcr_reg_TetR-rel_C_sf"/>
</dbReference>
<reference evidence="6 7" key="1">
    <citation type="submission" date="2024-04" db="EMBL/GenBank/DDBJ databases">
        <title>Novel species of the genus Ideonella isolated from streams.</title>
        <authorList>
            <person name="Lu H."/>
        </authorList>
    </citation>
    <scope>NUCLEOTIDE SEQUENCE [LARGE SCALE GENOMIC DNA]</scope>
    <source>
        <strain evidence="6 7">DXS29W</strain>
    </source>
</reference>
<evidence type="ECO:0000256" key="1">
    <source>
        <dbReference type="ARBA" id="ARBA00023015"/>
    </source>
</evidence>
<dbReference type="InterPro" id="IPR050109">
    <property type="entry name" value="HTH-type_TetR-like_transc_reg"/>
</dbReference>
<accession>A0ABU9BUT1</accession>
<feature type="domain" description="HTH tetR-type" evidence="5">
    <location>
        <begin position="16"/>
        <end position="76"/>
    </location>
</feature>
<dbReference type="PANTHER" id="PTHR30055:SF220">
    <property type="entry name" value="TETR-FAMILY REGULATORY PROTEIN"/>
    <property type="match status" value="1"/>
</dbReference>
<protein>
    <submittedName>
        <fullName evidence="6">TetR/AcrR family transcriptional regulator</fullName>
    </submittedName>
</protein>
<feature type="DNA-binding region" description="H-T-H motif" evidence="4">
    <location>
        <begin position="39"/>
        <end position="58"/>
    </location>
</feature>
<dbReference type="InterPro" id="IPR001647">
    <property type="entry name" value="HTH_TetR"/>
</dbReference>
<keyword evidence="3" id="KW-0804">Transcription</keyword>
<dbReference type="RefSeq" id="WP_341427033.1">
    <property type="nucleotide sequence ID" value="NZ_JBBUTG010000011.1"/>
</dbReference>